<dbReference type="GO" id="GO:0005634">
    <property type="term" value="C:nucleus"/>
    <property type="evidence" value="ECO:0007669"/>
    <property type="project" value="TreeGrafter"/>
</dbReference>
<feature type="compositionally biased region" description="Basic and acidic residues" evidence="11">
    <location>
        <begin position="383"/>
        <end position="395"/>
    </location>
</feature>
<keyword evidence="6" id="KW-0520">NAD</keyword>
<accession>A0A2C9KBB0</accession>
<dbReference type="STRING" id="6526.A0A2C9KBB0"/>
<gene>
    <name evidence="13" type="primary">106073429</name>
</gene>
<keyword evidence="4 10" id="KW-0479">Metal-binding</keyword>
<dbReference type="RefSeq" id="XP_013089431.2">
    <property type="nucleotide sequence ID" value="XM_013233977.2"/>
</dbReference>
<dbReference type="PANTHER" id="PTHR11085">
    <property type="entry name" value="NAD-DEPENDENT PROTEIN DEACYLASE SIRTUIN-5, MITOCHONDRIAL-RELATED"/>
    <property type="match status" value="1"/>
</dbReference>
<feature type="region of interest" description="Disordered" evidence="11">
    <location>
        <begin position="375"/>
        <end position="395"/>
    </location>
</feature>
<keyword evidence="2" id="KW-0597">Phosphoprotein</keyword>
<comment type="similarity">
    <text evidence="7">Belongs to the sirtuin family. Class IV subfamily.</text>
</comment>
<dbReference type="GO" id="GO:0070403">
    <property type="term" value="F:NAD+ binding"/>
    <property type="evidence" value="ECO:0007669"/>
    <property type="project" value="InterPro"/>
</dbReference>
<keyword evidence="3" id="KW-0808">Transferase</keyword>
<dbReference type="VEuPathDB" id="VectorBase:BGLAX_039754"/>
<proteinExistence type="inferred from homology"/>
<dbReference type="VEuPathDB" id="VectorBase:BGLB017192"/>
<dbReference type="Proteomes" id="UP000076420">
    <property type="component" value="Unassembled WGS sequence"/>
</dbReference>
<dbReference type="PANTHER" id="PTHR11085:SF1">
    <property type="entry name" value="NAD-DEPENDENT PROTEIN DEACETYLASE SIRTUIN-7"/>
    <property type="match status" value="1"/>
</dbReference>
<feature type="active site" description="Proton acceptor" evidence="10">
    <location>
        <position position="214"/>
    </location>
</feature>
<reference evidence="13" key="1">
    <citation type="journal article" date="2004" name="J. Parasitol.">
        <title>The mitochondrial genome of Biomphalaria glabrata (Gastropoda: Basommatophora), intermediate host of Schistosoma mansoni.</title>
        <authorList>
            <person name="DeJong R.J."/>
            <person name="Emery A.M."/>
            <person name="Adema C.M."/>
        </authorList>
    </citation>
    <scope>NUCLEOTIDE SEQUENCE</scope>
    <source>
        <strain evidence="13">BB02</strain>
    </source>
</reference>
<feature type="binding site" evidence="10">
    <location>
        <position position="248"/>
    </location>
    <ligand>
        <name>Zn(2+)</name>
        <dbReference type="ChEBI" id="CHEBI:29105"/>
    </ligand>
</feature>
<evidence type="ECO:0000256" key="5">
    <source>
        <dbReference type="ARBA" id="ARBA00022833"/>
    </source>
</evidence>
<dbReference type="RefSeq" id="XP_013089429.2">
    <property type="nucleotide sequence ID" value="XM_013233975.2"/>
</dbReference>
<dbReference type="InterPro" id="IPR050134">
    <property type="entry name" value="NAD-dep_sirtuin_deacylases"/>
</dbReference>
<dbReference type="EnsemblMetazoa" id="BGLB017192-RC">
    <property type="protein sequence ID" value="BGLB017192-PC"/>
    <property type="gene ID" value="BGLB017192"/>
</dbReference>
<dbReference type="GO" id="GO:0046872">
    <property type="term" value="F:metal ion binding"/>
    <property type="evidence" value="ECO:0007669"/>
    <property type="project" value="UniProtKB-KW"/>
</dbReference>
<reference evidence="13" key="3">
    <citation type="submission" date="2020-05" db="UniProtKB">
        <authorList>
            <consortium name="EnsemblMetazoa"/>
        </authorList>
    </citation>
    <scope>IDENTIFICATION</scope>
    <source>
        <strain evidence="13">BB02</strain>
    </source>
</reference>
<evidence type="ECO:0000313" key="13">
    <source>
        <dbReference type="EnsemblMetazoa" id="BGLB017192-PB"/>
    </source>
</evidence>
<dbReference type="EnsemblMetazoa" id="BGLB017192-RD">
    <property type="protein sequence ID" value="BGLB017192-PD"/>
    <property type="gene ID" value="BGLB017192"/>
</dbReference>
<dbReference type="EnsemblMetazoa" id="BGLB017192-RG">
    <property type="protein sequence ID" value="BGLB017192-PG"/>
    <property type="gene ID" value="BGLB017192"/>
</dbReference>
<dbReference type="Pfam" id="PF02146">
    <property type="entry name" value="SIR2"/>
    <property type="match status" value="1"/>
</dbReference>
<evidence type="ECO:0000256" key="3">
    <source>
        <dbReference type="ARBA" id="ARBA00022679"/>
    </source>
</evidence>
<reference evidence="13" key="2">
    <citation type="submission" date="2013-03" db="EMBL/GenBank/DDBJ databases">
        <title>Sequence assembly of the Biomphalaria glabrata genome version 4.3.</title>
        <authorList>
            <person name="Warren W."/>
            <person name="Wilson R.K."/>
            <person name="Hillier L.W."/>
            <person name="Minx P."/>
        </authorList>
    </citation>
    <scope>NUCLEOTIDE SEQUENCE</scope>
    <source>
        <strain evidence="13">BB02</strain>
    </source>
</reference>
<evidence type="ECO:0000256" key="10">
    <source>
        <dbReference type="PROSITE-ProRule" id="PRU00236"/>
    </source>
</evidence>
<evidence type="ECO:0000256" key="7">
    <source>
        <dbReference type="ARBA" id="ARBA00038170"/>
    </source>
</evidence>
<evidence type="ECO:0000256" key="6">
    <source>
        <dbReference type="ARBA" id="ARBA00023027"/>
    </source>
</evidence>
<dbReference type="SUPFAM" id="SSF52467">
    <property type="entry name" value="DHS-like NAD/FAD-binding domain"/>
    <property type="match status" value="1"/>
</dbReference>
<organism evidence="13 14">
    <name type="scientific">Biomphalaria glabrata</name>
    <name type="common">Bloodfluke planorb</name>
    <name type="synonym">Freshwater snail</name>
    <dbReference type="NCBI Taxonomy" id="6526"/>
    <lineage>
        <taxon>Eukaryota</taxon>
        <taxon>Metazoa</taxon>
        <taxon>Spiralia</taxon>
        <taxon>Lophotrochozoa</taxon>
        <taxon>Mollusca</taxon>
        <taxon>Gastropoda</taxon>
        <taxon>Heterobranchia</taxon>
        <taxon>Euthyneura</taxon>
        <taxon>Panpulmonata</taxon>
        <taxon>Hygrophila</taxon>
        <taxon>Lymnaeoidea</taxon>
        <taxon>Planorbidae</taxon>
        <taxon>Biomphalaria</taxon>
    </lineage>
</organism>
<dbReference type="InterPro" id="IPR029035">
    <property type="entry name" value="DHS-like_NAD/FAD-binding_dom"/>
</dbReference>
<evidence type="ECO:0000313" key="14">
    <source>
        <dbReference type="Proteomes" id="UP000076420"/>
    </source>
</evidence>
<name>A0A2C9KBB0_BIOGL</name>
<dbReference type="OrthoDB" id="2919105at2759"/>
<feature type="binding site" evidence="10">
    <location>
        <position position="266"/>
    </location>
    <ligand>
        <name>Zn(2+)</name>
        <dbReference type="ChEBI" id="CHEBI:29105"/>
    </ligand>
</feature>
<keyword evidence="5 10" id="KW-0862">Zinc</keyword>
<dbReference type="PROSITE" id="PS50305">
    <property type="entry name" value="SIRTUIN"/>
    <property type="match status" value="1"/>
</dbReference>
<dbReference type="KEGG" id="bgt:106073429"/>
<dbReference type="EnsemblMetazoa" id="BGLB017192-RE">
    <property type="protein sequence ID" value="BGLB017192-PE"/>
    <property type="gene ID" value="BGLB017192"/>
</dbReference>
<feature type="binding site" evidence="10">
    <location>
        <position position="222"/>
    </location>
    <ligand>
        <name>Zn(2+)</name>
        <dbReference type="ChEBI" id="CHEBI:29105"/>
    </ligand>
</feature>
<dbReference type="EnsemblMetazoa" id="BGLB017192-RA">
    <property type="protein sequence ID" value="BGLB017192-PA"/>
    <property type="gene ID" value="BGLB017192"/>
</dbReference>
<protein>
    <recommendedName>
        <fullName evidence="9">Regulatory protein SIR2 homolog 7</fullName>
    </recommendedName>
    <alternativeName>
        <fullName evidence="8">SIR2-like protein 7</fullName>
    </alternativeName>
</protein>
<evidence type="ECO:0000256" key="11">
    <source>
        <dbReference type="SAM" id="MobiDB-lite"/>
    </source>
</evidence>
<evidence type="ECO:0000256" key="8">
    <source>
        <dbReference type="ARBA" id="ARBA00041832"/>
    </source>
</evidence>
<evidence type="ECO:0000256" key="1">
    <source>
        <dbReference type="ARBA" id="ARBA00001947"/>
    </source>
</evidence>
<feature type="domain" description="Deacetylase sirtuin-type" evidence="12">
    <location>
        <begin position="100"/>
        <end position="377"/>
    </location>
</feature>
<dbReference type="Gene3D" id="2.20.28.200">
    <property type="match status" value="1"/>
</dbReference>
<sequence length="395" mass="44545">MAASSLQTSFKCNYSLCPKKFILSENEARVQVRAFEPKSPVKLLAVNWQENATAVFHYDCWETLLRAAKHTDSQDQTYLSLTEIEMILEAKKTAEYFDSLERVQAQALHIAEIIRKSQYCIAFTGAGISTAAGIGDFRGVDGKWTNLDKRKLYGAKSAKSGSSRTNLIDLRPTYTHEALFKLLEMKLLKFIISQNTDGLHLLSGVHPDQIAELHGNSFVEKCEKCHSRFQRTFPVRMHQTGVCPPKPCPKCNINHRTGRKCSKPECEGCLMNTIINFGDHLETPVLNKAKKEAEQADAVLTLGSTLMVFPANELVTCGPEPHRLIICNRQITAYDEECYKTGKDGKQLGSRVFGNCDNLMKEVMKRLMPKAELDQWEASRSSRMKEYSKKRGPEI</sequence>
<evidence type="ECO:0000256" key="2">
    <source>
        <dbReference type="ARBA" id="ARBA00022553"/>
    </source>
</evidence>
<dbReference type="RefSeq" id="XP_013089427.2">
    <property type="nucleotide sequence ID" value="XM_013233973.2"/>
</dbReference>
<evidence type="ECO:0000256" key="4">
    <source>
        <dbReference type="ARBA" id="ARBA00022723"/>
    </source>
</evidence>
<evidence type="ECO:0000259" key="12">
    <source>
        <dbReference type="PROSITE" id="PS50305"/>
    </source>
</evidence>
<dbReference type="EnsemblMetazoa" id="BGLB017192-RB">
    <property type="protein sequence ID" value="BGLB017192-PB"/>
    <property type="gene ID" value="BGLB017192"/>
</dbReference>
<dbReference type="EnsemblMetazoa" id="BGLB017192-RF">
    <property type="protein sequence ID" value="BGLB017192-PF"/>
    <property type="gene ID" value="BGLB017192"/>
</dbReference>
<dbReference type="RefSeq" id="XP_013089426.2">
    <property type="nucleotide sequence ID" value="XM_013233972.2"/>
</dbReference>
<dbReference type="AlphaFoldDB" id="A0A2C9KBB0"/>
<dbReference type="RefSeq" id="XP_013089428.2">
    <property type="nucleotide sequence ID" value="XM_013233974.2"/>
</dbReference>
<dbReference type="InterPro" id="IPR026590">
    <property type="entry name" value="Ssirtuin_cat_dom"/>
</dbReference>
<dbReference type="InterPro" id="IPR003000">
    <property type="entry name" value="Sirtuin"/>
</dbReference>
<feature type="binding site" evidence="10">
    <location>
        <position position="225"/>
    </location>
    <ligand>
        <name>Zn(2+)</name>
        <dbReference type="ChEBI" id="CHEBI:29105"/>
    </ligand>
</feature>
<dbReference type="Gene3D" id="3.40.50.1220">
    <property type="entry name" value="TPP-binding domain"/>
    <property type="match status" value="1"/>
</dbReference>
<evidence type="ECO:0000256" key="9">
    <source>
        <dbReference type="ARBA" id="ARBA00043038"/>
    </source>
</evidence>
<dbReference type="GO" id="GO:0017136">
    <property type="term" value="F:histone deacetylase activity, NAD-dependent"/>
    <property type="evidence" value="ECO:0007669"/>
    <property type="project" value="TreeGrafter"/>
</dbReference>
<comment type="cofactor">
    <cofactor evidence="1">
        <name>Zn(2+)</name>
        <dbReference type="ChEBI" id="CHEBI:29105"/>
    </cofactor>
</comment>